<evidence type="ECO:0000256" key="4">
    <source>
        <dbReference type="ARBA" id="ARBA00022759"/>
    </source>
</evidence>
<keyword evidence="2 7" id="KW-0819">tRNA processing</keyword>
<dbReference type="InterPro" id="IPR020568">
    <property type="entry name" value="Ribosomal_Su5_D2-typ_SF"/>
</dbReference>
<dbReference type="PANTHER" id="PTHR33992:SF1">
    <property type="entry name" value="RIBONUCLEASE P PROTEIN COMPONENT"/>
    <property type="match status" value="1"/>
</dbReference>
<evidence type="ECO:0000256" key="1">
    <source>
        <dbReference type="ARBA" id="ARBA00002663"/>
    </source>
</evidence>
<gene>
    <name evidence="7 9" type="primary">rnpA</name>
    <name evidence="9" type="ORF">H9X81_04210</name>
</gene>
<evidence type="ECO:0000256" key="5">
    <source>
        <dbReference type="ARBA" id="ARBA00022801"/>
    </source>
</evidence>
<dbReference type="HAMAP" id="MF_00227">
    <property type="entry name" value="RNase_P"/>
    <property type="match status" value="1"/>
</dbReference>
<dbReference type="SUPFAM" id="SSF54211">
    <property type="entry name" value="Ribosomal protein S5 domain 2-like"/>
    <property type="match status" value="1"/>
</dbReference>
<dbReference type="InterPro" id="IPR020539">
    <property type="entry name" value="RNase_P_CS"/>
</dbReference>
<name>A0ABS2GLA9_9FIRM</name>
<keyword evidence="4 7" id="KW-0255">Endonuclease</keyword>
<evidence type="ECO:0000256" key="3">
    <source>
        <dbReference type="ARBA" id="ARBA00022722"/>
    </source>
</evidence>
<dbReference type="NCBIfam" id="TIGR00188">
    <property type="entry name" value="rnpA"/>
    <property type="match status" value="1"/>
</dbReference>
<dbReference type="EC" id="3.1.26.5" evidence="7 8"/>
<keyword evidence="5 7" id="KW-0378">Hydrolase</keyword>
<evidence type="ECO:0000256" key="6">
    <source>
        <dbReference type="ARBA" id="ARBA00022884"/>
    </source>
</evidence>
<dbReference type="GO" id="GO:0004526">
    <property type="term" value="F:ribonuclease P activity"/>
    <property type="evidence" value="ECO:0007669"/>
    <property type="project" value="UniProtKB-EC"/>
</dbReference>
<dbReference type="InterPro" id="IPR000100">
    <property type="entry name" value="RNase_P"/>
</dbReference>
<comment type="caution">
    <text evidence="9">The sequence shown here is derived from an EMBL/GenBank/DDBJ whole genome shotgun (WGS) entry which is preliminary data.</text>
</comment>
<comment type="catalytic activity">
    <reaction evidence="7">
        <text>Endonucleolytic cleavage of RNA, removing 5'-extranucleotides from tRNA precursor.</text>
        <dbReference type="EC" id="3.1.26.5"/>
    </reaction>
</comment>
<comment type="function">
    <text evidence="1 7">RNaseP catalyzes the removal of the 5'-leader sequence from pre-tRNA to produce the mature 5'-terminus. It can also cleave other RNA substrates such as 4.5S RNA. The protein component plays an auxiliary but essential role in vivo by binding to the 5'-leader sequence and broadening the substrate specificity of the ribozyme.</text>
</comment>
<evidence type="ECO:0000256" key="8">
    <source>
        <dbReference type="NCBIfam" id="TIGR00188"/>
    </source>
</evidence>
<evidence type="ECO:0000256" key="2">
    <source>
        <dbReference type="ARBA" id="ARBA00022694"/>
    </source>
</evidence>
<dbReference type="InterPro" id="IPR014721">
    <property type="entry name" value="Ribsml_uS5_D2-typ_fold_subgr"/>
</dbReference>
<keyword evidence="6 7" id="KW-0694">RNA-binding</keyword>
<dbReference type="PROSITE" id="PS00648">
    <property type="entry name" value="RIBONUCLEASE_P"/>
    <property type="match status" value="1"/>
</dbReference>
<organism evidence="9 10">
    <name type="scientific">Hydrogenoanaerobacterium saccharovorans</name>
    <dbReference type="NCBI Taxonomy" id="474960"/>
    <lineage>
        <taxon>Bacteria</taxon>
        <taxon>Bacillati</taxon>
        <taxon>Bacillota</taxon>
        <taxon>Clostridia</taxon>
        <taxon>Eubacteriales</taxon>
        <taxon>Oscillospiraceae</taxon>
        <taxon>Hydrogenoanaerobacterium</taxon>
    </lineage>
</organism>
<dbReference type="EMBL" id="JACSNR010000003">
    <property type="protein sequence ID" value="MBM6922896.1"/>
    <property type="molecule type" value="Genomic_DNA"/>
</dbReference>
<reference evidence="9 10" key="1">
    <citation type="journal article" date="2021" name="Sci. Rep.">
        <title>The distribution of antibiotic resistance genes in chicken gut microbiota commensals.</title>
        <authorList>
            <person name="Juricova H."/>
            <person name="Matiasovicova J."/>
            <person name="Kubasova T."/>
            <person name="Cejkova D."/>
            <person name="Rychlik I."/>
        </authorList>
    </citation>
    <scope>NUCLEOTIDE SEQUENCE [LARGE SCALE GENOMIC DNA]</scope>
    <source>
        <strain evidence="9 10">An564</strain>
    </source>
</reference>
<protein>
    <recommendedName>
        <fullName evidence="7 8">Ribonuclease P protein component</fullName>
        <shortName evidence="7">RNase P protein</shortName>
        <shortName evidence="7">RNaseP protein</shortName>
        <ecNumber evidence="7 8">3.1.26.5</ecNumber>
    </recommendedName>
    <alternativeName>
        <fullName evidence="7">Protein C5</fullName>
    </alternativeName>
</protein>
<dbReference type="Proteomes" id="UP000724149">
    <property type="component" value="Unassembled WGS sequence"/>
</dbReference>
<accession>A0ABS2GLA9</accession>
<comment type="similarity">
    <text evidence="7">Belongs to the RnpA family.</text>
</comment>
<evidence type="ECO:0000313" key="10">
    <source>
        <dbReference type="Proteomes" id="UP000724149"/>
    </source>
</evidence>
<keyword evidence="10" id="KW-1185">Reference proteome</keyword>
<dbReference type="Pfam" id="PF00825">
    <property type="entry name" value="Ribonuclease_P"/>
    <property type="match status" value="1"/>
</dbReference>
<dbReference type="PANTHER" id="PTHR33992">
    <property type="entry name" value="RIBONUCLEASE P PROTEIN COMPONENT"/>
    <property type="match status" value="1"/>
</dbReference>
<comment type="subunit">
    <text evidence="7">Consists of a catalytic RNA component (M1 or rnpB) and a protein subunit.</text>
</comment>
<sequence>MQSVTLNENRDFRRAYAKGKSRVHRLLVTYVLRNRLGVNRVGFTATKKIGKACRRNRARRVIREAYRILEPQLRQGYDIVFVARGATGEVKMQEVLAVMKNQLGSIMLPQQADAARTEENAR</sequence>
<dbReference type="RefSeq" id="WP_191392130.1">
    <property type="nucleotide sequence ID" value="NZ_JACSNR010000003.1"/>
</dbReference>
<keyword evidence="3 7" id="KW-0540">Nuclease</keyword>
<dbReference type="Gene3D" id="3.30.230.10">
    <property type="match status" value="1"/>
</dbReference>
<evidence type="ECO:0000313" key="9">
    <source>
        <dbReference type="EMBL" id="MBM6922896.1"/>
    </source>
</evidence>
<evidence type="ECO:0000256" key="7">
    <source>
        <dbReference type="HAMAP-Rule" id="MF_00227"/>
    </source>
</evidence>
<proteinExistence type="inferred from homology"/>